<accession>A0A1X9NAS3</accession>
<dbReference type="GO" id="GO:0008373">
    <property type="term" value="F:sialyltransferase activity"/>
    <property type="evidence" value="ECO:0007669"/>
    <property type="project" value="InterPro"/>
</dbReference>
<keyword evidence="3" id="KW-0328">Glycosyltransferase</keyword>
<reference evidence="9 10" key="1">
    <citation type="submission" date="2016-11" db="EMBL/GenBank/DDBJ databases">
        <title>Trade-off between light-utilization and light-protection in marine flavobacteria.</title>
        <authorList>
            <person name="Kumagai Y."/>
        </authorList>
    </citation>
    <scope>NUCLEOTIDE SEQUENCE [LARGE SCALE GENOMIC DNA]</scope>
    <source>
        <strain evidence="9 10">NBRC 107125</strain>
    </source>
</reference>
<dbReference type="GO" id="GO:0012505">
    <property type="term" value="C:endomembrane system"/>
    <property type="evidence" value="ECO:0007669"/>
    <property type="project" value="UniProtKB-SubCell"/>
</dbReference>
<evidence type="ECO:0000256" key="2">
    <source>
        <dbReference type="ARBA" id="ARBA00004308"/>
    </source>
</evidence>
<dbReference type="Pfam" id="PF00777">
    <property type="entry name" value="Glyco_transf_29"/>
    <property type="match status" value="1"/>
</dbReference>
<evidence type="ECO:0000256" key="4">
    <source>
        <dbReference type="ARBA" id="ARBA00022679"/>
    </source>
</evidence>
<sequence length="244" mass="27759">MVAYLIDDRDILKGKRVALVGLAGYLEQKQWGIEIDKADIVVRVNAVAPANEGAQRDLGCRTDWLLTSYNRDIRSDLHRAALEGISNITLCYPDVGDFSQNHQAFSQDLSGRGGVGSVLFQDYERLEVELSCRPSSGLIAIDYLLQSELASLTLYGFSFFSSPHYSGTRKWQSQHDLAMAMKIYKTHIPEKEFNYIKLCFSQDSRLSADPVLMKLLALDTISVLPDKSVNWFSRCLFFLRFWRR</sequence>
<dbReference type="GO" id="GO:0016020">
    <property type="term" value="C:membrane"/>
    <property type="evidence" value="ECO:0007669"/>
    <property type="project" value="UniProtKB-SubCell"/>
</dbReference>
<name>A0A1X9NAS3_9GAMM</name>
<dbReference type="OrthoDB" id="5614897at2"/>
<evidence type="ECO:0000256" key="1">
    <source>
        <dbReference type="ARBA" id="ARBA00004167"/>
    </source>
</evidence>
<dbReference type="InterPro" id="IPR001675">
    <property type="entry name" value="Glyco_trans_29"/>
</dbReference>
<dbReference type="KEGG" id="osg:BST96_02225"/>
<keyword evidence="6" id="KW-1133">Transmembrane helix</keyword>
<dbReference type="AlphaFoldDB" id="A0A1X9NAS3"/>
<evidence type="ECO:0000256" key="8">
    <source>
        <dbReference type="ARBA" id="ARBA00023180"/>
    </source>
</evidence>
<protein>
    <submittedName>
        <fullName evidence="9">Uncharacterized protein</fullName>
    </submittedName>
</protein>
<dbReference type="Proteomes" id="UP000193450">
    <property type="component" value="Chromosome"/>
</dbReference>
<gene>
    <name evidence="9" type="ORF">BST96_02225</name>
</gene>
<evidence type="ECO:0000256" key="3">
    <source>
        <dbReference type="ARBA" id="ARBA00022676"/>
    </source>
</evidence>
<keyword evidence="5" id="KW-0812">Transmembrane</keyword>
<evidence type="ECO:0000256" key="5">
    <source>
        <dbReference type="ARBA" id="ARBA00022692"/>
    </source>
</evidence>
<keyword evidence="4" id="KW-0808">Transferase</keyword>
<dbReference type="Gene3D" id="3.90.1480.20">
    <property type="entry name" value="Glycosyl transferase family 29"/>
    <property type="match status" value="1"/>
</dbReference>
<comment type="subcellular location">
    <subcellularLocation>
        <location evidence="2">Endomembrane system</location>
    </subcellularLocation>
    <subcellularLocation>
        <location evidence="1">Membrane</location>
        <topology evidence="1">Single-pass membrane protein</topology>
    </subcellularLocation>
</comment>
<keyword evidence="8" id="KW-0325">Glycoprotein</keyword>
<dbReference type="EMBL" id="CP019343">
    <property type="protein sequence ID" value="ARN73025.1"/>
    <property type="molecule type" value="Genomic_DNA"/>
</dbReference>
<organism evidence="9 10">
    <name type="scientific">Oceanicoccus sagamiensis</name>
    <dbReference type="NCBI Taxonomy" id="716816"/>
    <lineage>
        <taxon>Bacteria</taxon>
        <taxon>Pseudomonadati</taxon>
        <taxon>Pseudomonadota</taxon>
        <taxon>Gammaproteobacteria</taxon>
        <taxon>Cellvibrionales</taxon>
        <taxon>Spongiibacteraceae</taxon>
        <taxon>Oceanicoccus</taxon>
    </lineage>
</organism>
<evidence type="ECO:0000313" key="9">
    <source>
        <dbReference type="EMBL" id="ARN73025.1"/>
    </source>
</evidence>
<dbReference type="STRING" id="716816.BST96_02225"/>
<evidence type="ECO:0000256" key="6">
    <source>
        <dbReference type="ARBA" id="ARBA00022989"/>
    </source>
</evidence>
<keyword evidence="10" id="KW-1185">Reference proteome</keyword>
<dbReference type="InterPro" id="IPR038578">
    <property type="entry name" value="GT29-like_sf"/>
</dbReference>
<proteinExistence type="predicted"/>
<evidence type="ECO:0000256" key="7">
    <source>
        <dbReference type="ARBA" id="ARBA00023136"/>
    </source>
</evidence>
<keyword evidence="7" id="KW-0472">Membrane</keyword>
<evidence type="ECO:0000313" key="10">
    <source>
        <dbReference type="Proteomes" id="UP000193450"/>
    </source>
</evidence>